<proteinExistence type="predicted"/>
<reference evidence="4 5" key="1">
    <citation type="submission" date="2013-11" db="EMBL/GenBank/DDBJ databases">
        <title>Draft genome of the bovine lungworm Dictyocaulus viviparus.</title>
        <authorList>
            <person name="Mitreva M."/>
        </authorList>
    </citation>
    <scope>NUCLEOTIDE SEQUENCE [LARGE SCALE GENOMIC DNA]</scope>
    <source>
        <strain evidence="4 5">HannoverDv2000</strain>
    </source>
</reference>
<feature type="transmembrane region" description="Helical" evidence="3">
    <location>
        <begin position="21"/>
        <end position="40"/>
    </location>
</feature>
<evidence type="ECO:0000256" key="3">
    <source>
        <dbReference type="SAM" id="Phobius"/>
    </source>
</evidence>
<dbReference type="OrthoDB" id="5875420at2759"/>
<evidence type="ECO:0000313" key="4">
    <source>
        <dbReference type="EMBL" id="KJH52420.1"/>
    </source>
</evidence>
<keyword evidence="1" id="KW-0175">Coiled coil</keyword>
<protein>
    <submittedName>
        <fullName evidence="4">Uncharacterized protein</fullName>
    </submittedName>
</protein>
<evidence type="ECO:0000313" key="5">
    <source>
        <dbReference type="Proteomes" id="UP000053766"/>
    </source>
</evidence>
<feature type="region of interest" description="Disordered" evidence="2">
    <location>
        <begin position="480"/>
        <end position="539"/>
    </location>
</feature>
<gene>
    <name evidence="4" type="ORF">DICVIV_01397</name>
</gene>
<feature type="region of interest" description="Disordered" evidence="2">
    <location>
        <begin position="337"/>
        <end position="376"/>
    </location>
</feature>
<feature type="compositionally biased region" description="Low complexity" evidence="2">
    <location>
        <begin position="489"/>
        <end position="530"/>
    </location>
</feature>
<keyword evidence="3" id="KW-0812">Transmembrane</keyword>
<organism evidence="4 5">
    <name type="scientific">Dictyocaulus viviparus</name>
    <name type="common">Bovine lungworm</name>
    <dbReference type="NCBI Taxonomy" id="29172"/>
    <lineage>
        <taxon>Eukaryota</taxon>
        <taxon>Metazoa</taxon>
        <taxon>Ecdysozoa</taxon>
        <taxon>Nematoda</taxon>
        <taxon>Chromadorea</taxon>
        <taxon>Rhabditida</taxon>
        <taxon>Rhabditina</taxon>
        <taxon>Rhabditomorpha</taxon>
        <taxon>Strongyloidea</taxon>
        <taxon>Metastrongylidae</taxon>
        <taxon>Dictyocaulus</taxon>
    </lineage>
</organism>
<dbReference type="EMBL" id="KN716165">
    <property type="protein sequence ID" value="KJH52420.1"/>
    <property type="molecule type" value="Genomic_DNA"/>
</dbReference>
<keyword evidence="3" id="KW-1133">Transmembrane helix</keyword>
<dbReference type="AlphaFoldDB" id="A0A0D8Y6R7"/>
<feature type="compositionally biased region" description="Basic residues" evidence="2">
    <location>
        <begin position="338"/>
        <end position="369"/>
    </location>
</feature>
<name>A0A0D8Y6R7_DICVI</name>
<dbReference type="STRING" id="29172.A0A0D8Y6R7"/>
<evidence type="ECO:0000256" key="1">
    <source>
        <dbReference type="SAM" id="Coils"/>
    </source>
</evidence>
<evidence type="ECO:0000256" key="2">
    <source>
        <dbReference type="SAM" id="MobiDB-lite"/>
    </source>
</evidence>
<reference evidence="5" key="2">
    <citation type="journal article" date="2016" name="Sci. Rep.">
        <title>Dictyocaulus viviparus genome, variome and transcriptome elucidate lungworm biology and support future intervention.</title>
        <authorList>
            <person name="McNulty S.N."/>
            <person name="Strube C."/>
            <person name="Rosa B.A."/>
            <person name="Martin J.C."/>
            <person name="Tyagi R."/>
            <person name="Choi Y.J."/>
            <person name="Wang Q."/>
            <person name="Hallsworth Pepin K."/>
            <person name="Zhang X."/>
            <person name="Ozersky P."/>
            <person name="Wilson R.K."/>
            <person name="Sternberg P.W."/>
            <person name="Gasser R.B."/>
            <person name="Mitreva M."/>
        </authorList>
    </citation>
    <scope>NUCLEOTIDE SEQUENCE [LARGE SCALE GENOMIC DNA]</scope>
    <source>
        <strain evidence="5">HannoverDv2000</strain>
    </source>
</reference>
<dbReference type="Proteomes" id="UP000053766">
    <property type="component" value="Unassembled WGS sequence"/>
</dbReference>
<keyword evidence="5" id="KW-1185">Reference proteome</keyword>
<feature type="coiled-coil region" evidence="1">
    <location>
        <begin position="68"/>
        <end position="179"/>
    </location>
</feature>
<keyword evidence="3" id="KW-0472">Membrane</keyword>
<sequence>MSSDRRALLGVGSEVRGMRNWPLFLFLGGLVFFFYFLYVYQAQNAEYAIVRTELDAQVQKFQHMKLDFVSVKAEIERLKASEENLKTEKNKLSSELEFYSSSLRQCKLNTDQLQSMMKSYEKQLNDSNGTIVDLQQKIQVLTDNNKSLESAVSHHETITLQLKETVRRLEEELSRVNLNISDKSKYAIDGPNSTVQTGSVPEASFIHKKVDEADQQQQQQEVVNDKSEIAGALTIANSVFDFSPFFAHAFCFILFLDGTNMLESINENKEDTANQLIVPMFQEFVRVDGLNAPPQKPGDRMMFDLAAEERNKKEKPIVKSGENPSCIKSAKCPENVKVHKKEARKTRKARGSGSRNKRDRRRSSEKKRHPDMTSAAMKEDLGNIVLVKNRLATAHDSGTNTLGTEPKTAPVPSNRVYFCLLCFISSGTAAQKSKTAGTKSLPVQKPASMQKPINAAQKCEDYPIASSPYSRDIKMVPLGGNAMLPSHPPSTSATTGPGTSTVGSEPTTSTGHGTTANGTATDHHTTNGTSITPDASRSSGVAIENVDDVTKKDVGKYAFLPSVNVIGPLHQIYYLSP</sequence>
<dbReference type="Gene3D" id="1.10.287.1490">
    <property type="match status" value="1"/>
</dbReference>
<accession>A0A0D8Y6R7</accession>